<dbReference type="EMBL" id="BSFF01000002">
    <property type="protein sequence ID" value="GLK55680.1"/>
    <property type="molecule type" value="Genomic_DNA"/>
</dbReference>
<proteinExistence type="predicted"/>
<dbReference type="PANTHER" id="PTHR22617:SF45">
    <property type="entry name" value="CHEMOTAXIS PROTEIN CHEW"/>
    <property type="match status" value="1"/>
</dbReference>
<comment type="subcellular location">
    <subcellularLocation>
        <location evidence="1">Cytoplasm</location>
    </subcellularLocation>
</comment>
<dbReference type="Pfam" id="PF01584">
    <property type="entry name" value="CheW"/>
    <property type="match status" value="1"/>
</dbReference>
<dbReference type="GO" id="GO:0005829">
    <property type="term" value="C:cytosol"/>
    <property type="evidence" value="ECO:0007669"/>
    <property type="project" value="TreeGrafter"/>
</dbReference>
<protein>
    <recommendedName>
        <fullName evidence="2">Chemotaxis protein CheW</fullName>
    </recommendedName>
</protein>
<dbReference type="InterPro" id="IPR039315">
    <property type="entry name" value="CheW"/>
</dbReference>
<dbReference type="RefSeq" id="WP_204948820.1">
    <property type="nucleotide sequence ID" value="NZ_BSFF01000002.1"/>
</dbReference>
<evidence type="ECO:0000259" key="4">
    <source>
        <dbReference type="PROSITE" id="PS50851"/>
    </source>
</evidence>
<dbReference type="PROSITE" id="PS50851">
    <property type="entry name" value="CHEW"/>
    <property type="match status" value="1"/>
</dbReference>
<dbReference type="AlphaFoldDB" id="A0A9W6IV02"/>
<reference evidence="5" key="1">
    <citation type="journal article" date="2014" name="Int. J. Syst. Evol. Microbiol.">
        <title>Complete genome sequence of Corynebacterium casei LMG S-19264T (=DSM 44701T), isolated from a smear-ripened cheese.</title>
        <authorList>
            <consortium name="US DOE Joint Genome Institute (JGI-PGF)"/>
            <person name="Walter F."/>
            <person name="Albersmeier A."/>
            <person name="Kalinowski J."/>
            <person name="Ruckert C."/>
        </authorList>
    </citation>
    <scope>NUCLEOTIDE SEQUENCE</scope>
    <source>
        <strain evidence="5">VKM B-1606</strain>
    </source>
</reference>
<dbReference type="SMART" id="SM00260">
    <property type="entry name" value="CheW"/>
    <property type="match status" value="1"/>
</dbReference>
<dbReference type="InterPro" id="IPR002545">
    <property type="entry name" value="CheW-lke_dom"/>
</dbReference>
<evidence type="ECO:0000313" key="7">
    <source>
        <dbReference type="Proteomes" id="UP000758856"/>
    </source>
</evidence>
<dbReference type="Proteomes" id="UP001143400">
    <property type="component" value="Unassembled WGS sequence"/>
</dbReference>
<dbReference type="GO" id="GO:0007165">
    <property type="term" value="P:signal transduction"/>
    <property type="evidence" value="ECO:0007669"/>
    <property type="project" value="InterPro"/>
</dbReference>
<dbReference type="Gene3D" id="2.40.50.180">
    <property type="entry name" value="CheA-289, Domain 4"/>
    <property type="match status" value="1"/>
</dbReference>
<keyword evidence="3" id="KW-0963">Cytoplasm</keyword>
<gene>
    <name evidence="5" type="ORF">GCM10008170_16990</name>
    <name evidence="6" type="ORF">JOD31_000599</name>
</gene>
<reference evidence="6 7" key="2">
    <citation type="submission" date="2021-01" db="EMBL/GenBank/DDBJ databases">
        <title>Genomic Encyclopedia of Type Strains, Phase IV (KMG-IV): sequencing the most valuable type-strain genomes for metagenomic binning, comparative biology and taxonomic classification.</title>
        <authorList>
            <person name="Goeker M."/>
        </authorList>
    </citation>
    <scope>NUCLEOTIDE SEQUENCE [LARGE SCALE GENOMIC DNA]</scope>
    <source>
        <strain evidence="6 7">DSM 6130</strain>
    </source>
</reference>
<comment type="caution">
    <text evidence="5">The sequence shown here is derived from an EMBL/GenBank/DDBJ whole genome shotgun (WGS) entry which is preliminary data.</text>
</comment>
<dbReference type="EMBL" id="JAFBCY010000001">
    <property type="protein sequence ID" value="MBM7850387.1"/>
    <property type="molecule type" value="Genomic_DNA"/>
</dbReference>
<organism evidence="5 8">
    <name type="scientific">Methylopila capsulata</name>
    <dbReference type="NCBI Taxonomy" id="61654"/>
    <lineage>
        <taxon>Bacteria</taxon>
        <taxon>Pseudomonadati</taxon>
        <taxon>Pseudomonadota</taxon>
        <taxon>Alphaproteobacteria</taxon>
        <taxon>Hyphomicrobiales</taxon>
        <taxon>Methylopilaceae</taxon>
        <taxon>Methylopila</taxon>
    </lineage>
</organism>
<evidence type="ECO:0000313" key="5">
    <source>
        <dbReference type="EMBL" id="GLK55680.1"/>
    </source>
</evidence>
<evidence type="ECO:0000313" key="6">
    <source>
        <dbReference type="EMBL" id="MBM7850387.1"/>
    </source>
</evidence>
<evidence type="ECO:0000256" key="3">
    <source>
        <dbReference type="ARBA" id="ARBA00022490"/>
    </source>
</evidence>
<dbReference type="PANTHER" id="PTHR22617">
    <property type="entry name" value="CHEMOTAXIS SENSOR HISTIDINE KINASE-RELATED"/>
    <property type="match status" value="1"/>
</dbReference>
<feature type="domain" description="CheW-like" evidence="4">
    <location>
        <begin position="57"/>
        <end position="205"/>
    </location>
</feature>
<sequence length="208" mass="21730">MTGAGGGGGPGGSSKAASAEIAGGLLERPLPAGYCEDWARHFAGLESEGAAEDEGADRAALLFRIGDEWLALPTDHLHEVAQPRRTHSLPHRRDELVLGIVNVRGELLVCVSLAALLGISAAGTAEAGERSRAGPRLVVIGRDGRRAAFPVDEVHGVHRYAARDVLALPATIGKAASSYAVEMIAWSGRAIGRLDDALILETLDRSMS</sequence>
<dbReference type="Proteomes" id="UP000758856">
    <property type="component" value="Unassembled WGS sequence"/>
</dbReference>
<evidence type="ECO:0000313" key="8">
    <source>
        <dbReference type="Proteomes" id="UP001143400"/>
    </source>
</evidence>
<dbReference type="GO" id="GO:0006935">
    <property type="term" value="P:chemotaxis"/>
    <property type="evidence" value="ECO:0007669"/>
    <property type="project" value="InterPro"/>
</dbReference>
<name>A0A9W6IV02_9HYPH</name>
<keyword evidence="7" id="KW-1185">Reference proteome</keyword>
<dbReference type="SUPFAM" id="SSF50341">
    <property type="entry name" value="CheW-like"/>
    <property type="match status" value="1"/>
</dbReference>
<dbReference type="InterPro" id="IPR036061">
    <property type="entry name" value="CheW-like_dom_sf"/>
</dbReference>
<evidence type="ECO:0000256" key="2">
    <source>
        <dbReference type="ARBA" id="ARBA00021483"/>
    </source>
</evidence>
<reference evidence="5" key="3">
    <citation type="submission" date="2023-01" db="EMBL/GenBank/DDBJ databases">
        <authorList>
            <person name="Sun Q."/>
            <person name="Evtushenko L."/>
        </authorList>
    </citation>
    <scope>NUCLEOTIDE SEQUENCE</scope>
    <source>
        <strain evidence="5">VKM B-1606</strain>
    </source>
</reference>
<accession>A0A9W6IV02</accession>
<evidence type="ECO:0000256" key="1">
    <source>
        <dbReference type="ARBA" id="ARBA00004496"/>
    </source>
</evidence>
<dbReference type="Gene3D" id="2.30.30.40">
    <property type="entry name" value="SH3 Domains"/>
    <property type="match status" value="1"/>
</dbReference>